<proteinExistence type="predicted"/>
<dbReference type="NCBIfam" id="NF009434">
    <property type="entry name" value="PRK12793.1"/>
    <property type="match status" value="1"/>
</dbReference>
<dbReference type="Pfam" id="PF07309">
    <property type="entry name" value="FlaF"/>
    <property type="match status" value="1"/>
</dbReference>
<evidence type="ECO:0000313" key="2">
    <source>
        <dbReference type="Proteomes" id="UP000332515"/>
    </source>
</evidence>
<protein>
    <submittedName>
        <fullName evidence="1">Flagellar biosynthesis regulator FlaF</fullName>
    </submittedName>
</protein>
<name>A0A6A7Y4S9_9HYPH</name>
<keyword evidence="1" id="KW-0282">Flagellum</keyword>
<evidence type="ECO:0000313" key="1">
    <source>
        <dbReference type="EMBL" id="MQT12742.1"/>
    </source>
</evidence>
<keyword evidence="1" id="KW-0969">Cilium</keyword>
<gene>
    <name evidence="1" type="primary">flaF</name>
    <name evidence="1" type="ORF">F0357_08780</name>
</gene>
<reference evidence="1 2" key="1">
    <citation type="submission" date="2019-09" db="EMBL/GenBank/DDBJ databases">
        <title>Segnochrobactrum spirostomi gen. nov., sp. nov., isolated from the ciliate Spirostomum cf. yagiui and description of a novel family, Segnochrobactraceae fam. nov. within the order Rhizobiales of the class Alphaproteobacteria.</title>
        <authorList>
            <person name="Akter S."/>
            <person name="Shazib S.U.A."/>
            <person name="Shin M.K."/>
        </authorList>
    </citation>
    <scope>NUCLEOTIDE SEQUENCE [LARGE SCALE GENOMIC DNA]</scope>
    <source>
        <strain evidence="1 2">Sp-1</strain>
    </source>
</reference>
<keyword evidence="2" id="KW-1185">Reference proteome</keyword>
<dbReference type="RefSeq" id="WP_153479974.1">
    <property type="nucleotide sequence ID" value="NZ_VWNA01000001.1"/>
</dbReference>
<accession>A0A6A7Y4S9</accession>
<comment type="caution">
    <text evidence="1">The sequence shown here is derived from an EMBL/GenBank/DDBJ whole genome shotgun (WGS) entry which is preliminary data.</text>
</comment>
<sequence>MYKFSYAEIVEESGDESRARERQALDHAIELMTLAEARGVHSLEAQNAIDYVQKLWGFFIKDLTDAANQLPEQLRADLVSIGLWILRESDAILNDRVTSFAGLIEINRVIRDGLQ</sequence>
<dbReference type="EMBL" id="VWNA01000001">
    <property type="protein sequence ID" value="MQT12742.1"/>
    <property type="molecule type" value="Genomic_DNA"/>
</dbReference>
<dbReference type="Proteomes" id="UP000332515">
    <property type="component" value="Unassembled WGS sequence"/>
</dbReference>
<dbReference type="AlphaFoldDB" id="A0A6A7Y4S9"/>
<dbReference type="InterPro" id="IPR010845">
    <property type="entry name" value="FlaF"/>
</dbReference>
<keyword evidence="1" id="KW-0966">Cell projection</keyword>
<dbReference type="GO" id="GO:0044781">
    <property type="term" value="P:bacterial-type flagellum organization"/>
    <property type="evidence" value="ECO:0007669"/>
    <property type="project" value="InterPro"/>
</dbReference>
<organism evidence="1 2">
    <name type="scientific">Segnochrobactrum spirostomi</name>
    <dbReference type="NCBI Taxonomy" id="2608987"/>
    <lineage>
        <taxon>Bacteria</taxon>
        <taxon>Pseudomonadati</taxon>
        <taxon>Pseudomonadota</taxon>
        <taxon>Alphaproteobacteria</taxon>
        <taxon>Hyphomicrobiales</taxon>
        <taxon>Segnochrobactraceae</taxon>
        <taxon>Segnochrobactrum</taxon>
    </lineage>
</organism>